<geneLocation type="plasmid" evidence="3"/>
<gene>
    <name evidence="2" type="ordered locus">RSPO_m00206</name>
</gene>
<protein>
    <submittedName>
        <fullName evidence="2">Uncharacterized protein</fullName>
    </submittedName>
</protein>
<reference evidence="2 3" key="1">
    <citation type="journal article" date="2011" name="J. Bacteriol.">
        <title>Complete genome sequence of the plant pathogen Ralstonia solanacearum strain Po82.</title>
        <authorList>
            <person name="Xu J."/>
            <person name="Zheng H.J."/>
            <person name="Liu L."/>
            <person name="Pan Z.C."/>
            <person name="Prior P."/>
            <person name="Tang B."/>
            <person name="Xu J.S."/>
            <person name="Zhang H."/>
            <person name="Tian Q."/>
            <person name="Zhang L.Q."/>
            <person name="Feng J."/>
        </authorList>
    </citation>
    <scope>NUCLEOTIDE SEQUENCE [LARGE SCALE GENOMIC DNA]</scope>
    <source>
        <strain evidence="3">Po82</strain>
    </source>
</reference>
<accession>F6G896</accession>
<name>F6G896_RALS8</name>
<dbReference type="EMBL" id="CP002820">
    <property type="protein sequence ID" value="AEG70847.1"/>
    <property type="molecule type" value="Genomic_DNA"/>
</dbReference>
<evidence type="ECO:0000256" key="1">
    <source>
        <dbReference type="SAM" id="MobiDB-lite"/>
    </source>
</evidence>
<keyword evidence="2" id="KW-0614">Plasmid</keyword>
<organism evidence="2 3">
    <name type="scientific">Ralstonia solanacearum (strain Po82)</name>
    <dbReference type="NCBI Taxonomy" id="1031711"/>
    <lineage>
        <taxon>Bacteria</taxon>
        <taxon>Pseudomonadati</taxon>
        <taxon>Pseudomonadota</taxon>
        <taxon>Betaproteobacteria</taxon>
        <taxon>Burkholderiales</taxon>
        <taxon>Burkholderiaceae</taxon>
        <taxon>Ralstonia</taxon>
        <taxon>Ralstonia solanacearum species complex</taxon>
    </lineage>
</organism>
<sequence length="99" mass="10749">MLRGQRTARAVLRKRMGWQIDMRVARLWGGAPAAGKRGRGLKAPDRQGCRGASRGGVPFRQGSRPRSPVPCCRLAEVCDPVARVGRMPADRGPRCPVSS</sequence>
<proteinExistence type="predicted"/>
<dbReference type="PATRIC" id="fig|1031711.3.peg.3470"/>
<feature type="region of interest" description="Disordered" evidence="1">
    <location>
        <begin position="32"/>
        <end position="66"/>
    </location>
</feature>
<dbReference type="HOGENOM" id="CLU_2318130_0_0_4"/>
<dbReference type="KEGG" id="rsn:RSPO_m00206"/>
<dbReference type="Proteomes" id="UP000007953">
    <property type="component" value="Plasmid megaplasmid"/>
</dbReference>
<evidence type="ECO:0000313" key="2">
    <source>
        <dbReference type="EMBL" id="AEG70847.1"/>
    </source>
</evidence>
<dbReference type="AlphaFoldDB" id="F6G896"/>
<evidence type="ECO:0000313" key="3">
    <source>
        <dbReference type="Proteomes" id="UP000007953"/>
    </source>
</evidence>